<dbReference type="Proteomes" id="UP000663760">
    <property type="component" value="Chromosome 3"/>
</dbReference>
<evidence type="ECO:0000313" key="3">
    <source>
        <dbReference type="EMBL" id="CAA7392696.1"/>
    </source>
</evidence>
<dbReference type="OrthoDB" id="666653at2759"/>
<dbReference type="EMBL" id="LR743590">
    <property type="protein sequence ID" value="CAA2617073.1"/>
    <property type="molecule type" value="Genomic_DNA"/>
</dbReference>
<dbReference type="PANTHER" id="PTHR33430">
    <property type="entry name" value="MATERNAL EFFECT EMBRYO ARREST PROTEIN"/>
    <property type="match status" value="1"/>
</dbReference>
<evidence type="ECO:0000313" key="4">
    <source>
        <dbReference type="Proteomes" id="UP000663760"/>
    </source>
</evidence>
<accession>A0A7I8IFV7</accession>
<gene>
    <name evidence="2" type="ORF">SI7747_03003243</name>
    <name evidence="3" type="ORF">SI8410_03003562</name>
</gene>
<proteinExistence type="predicted"/>
<feature type="transmembrane region" description="Helical" evidence="1">
    <location>
        <begin position="128"/>
        <end position="147"/>
    </location>
</feature>
<keyword evidence="1" id="KW-0812">Transmembrane</keyword>
<sequence>MEEEDGGGNGGSDGGTSIHVTALDGIVNVNSLFTLGVFVGLAWNPADPGGSLARAVCAAGNGTAEDMVSFHVYSFSAFLFSSLVALCLKQTIRLVLRRNGLHIRRSVWWGEHAWGAERVNKALLRTGIMLSAAGSMFGCGFLMLALVNVVQIKLGKLGCAAASAGAIVPLVILVPTAMLIYVSVVFYAFTR</sequence>
<organism evidence="2">
    <name type="scientific">Spirodela intermedia</name>
    <name type="common">Intermediate duckweed</name>
    <dbReference type="NCBI Taxonomy" id="51605"/>
    <lineage>
        <taxon>Eukaryota</taxon>
        <taxon>Viridiplantae</taxon>
        <taxon>Streptophyta</taxon>
        <taxon>Embryophyta</taxon>
        <taxon>Tracheophyta</taxon>
        <taxon>Spermatophyta</taxon>
        <taxon>Magnoliopsida</taxon>
        <taxon>Liliopsida</taxon>
        <taxon>Araceae</taxon>
        <taxon>Lemnoideae</taxon>
        <taxon>Spirodela</taxon>
    </lineage>
</organism>
<reference evidence="2" key="1">
    <citation type="submission" date="2019-12" db="EMBL/GenBank/DDBJ databases">
        <authorList>
            <person name="Scholz U."/>
            <person name="Mascher M."/>
            <person name="Fiebig A."/>
        </authorList>
    </citation>
    <scope>NUCLEOTIDE SEQUENCE</scope>
</reference>
<protein>
    <recommendedName>
        <fullName evidence="5">Maternal effect embryo arrest 60</fullName>
    </recommendedName>
</protein>
<evidence type="ECO:0008006" key="5">
    <source>
        <dbReference type="Google" id="ProtNLM"/>
    </source>
</evidence>
<evidence type="ECO:0000256" key="1">
    <source>
        <dbReference type="SAM" id="Phobius"/>
    </source>
</evidence>
<evidence type="ECO:0000313" key="2">
    <source>
        <dbReference type="EMBL" id="CAA2617073.1"/>
    </source>
</evidence>
<feature type="transmembrane region" description="Helical" evidence="1">
    <location>
        <begin position="70"/>
        <end position="88"/>
    </location>
</feature>
<dbReference type="AlphaFoldDB" id="A0A7I8IFV7"/>
<dbReference type="EMBL" id="LR746266">
    <property type="protein sequence ID" value="CAA7392696.1"/>
    <property type="molecule type" value="Genomic_DNA"/>
</dbReference>
<keyword evidence="1" id="KW-1133">Transmembrane helix</keyword>
<name>A0A7I8IFV7_SPIIN</name>
<feature type="transmembrane region" description="Helical" evidence="1">
    <location>
        <begin position="167"/>
        <end position="189"/>
    </location>
</feature>
<keyword evidence="1" id="KW-0472">Membrane</keyword>
<keyword evidence="4" id="KW-1185">Reference proteome</keyword>
<dbReference type="PANTHER" id="PTHR33430:SF7">
    <property type="entry name" value="OS07G0240400 PROTEIN"/>
    <property type="match status" value="1"/>
</dbReference>